<gene>
    <name evidence="3" type="ORF">HSBGL_0297</name>
</gene>
<dbReference type="Proteomes" id="UP000663305">
    <property type="component" value="Chromosome"/>
</dbReference>
<dbReference type="GO" id="GO:0007186">
    <property type="term" value="P:G protein-coupled receptor signaling pathway"/>
    <property type="evidence" value="ECO:0007669"/>
    <property type="project" value="InterPro"/>
</dbReference>
<evidence type="ECO:0000259" key="2">
    <source>
        <dbReference type="PROSITE" id="PS50058"/>
    </source>
</evidence>
<dbReference type="RefSeq" id="WP_229125325.1">
    <property type="nucleotide sequence ID" value="NZ_CP064789.1"/>
</dbReference>
<dbReference type="InterPro" id="IPR015898">
    <property type="entry name" value="G-protein_gamma-like_dom"/>
</dbReference>
<evidence type="ECO:0000256" key="1">
    <source>
        <dbReference type="SAM" id="MobiDB-lite"/>
    </source>
</evidence>
<proteinExistence type="predicted"/>
<feature type="compositionally biased region" description="Low complexity" evidence="1">
    <location>
        <begin position="445"/>
        <end position="457"/>
    </location>
</feature>
<dbReference type="SUPFAM" id="SSF56747">
    <property type="entry name" value="Prim-pol domain"/>
    <property type="match status" value="1"/>
</dbReference>
<feature type="domain" description="G protein gamma" evidence="2">
    <location>
        <begin position="52"/>
        <end position="143"/>
    </location>
</feature>
<reference evidence="3" key="1">
    <citation type="submission" date="2020-11" db="EMBL/GenBank/DDBJ databases">
        <title>Carbohydrate-dependent, anaerobic sulfur respiration: A novel catabolism in halophilic archaea.</title>
        <authorList>
            <person name="Sorokin D.Y."/>
            <person name="Messina E."/>
            <person name="Smedile F."/>
            <person name="La Cono V."/>
            <person name="Hallsworth J.E."/>
            <person name="Yakimov M.M."/>
        </authorList>
    </citation>
    <scope>NUCLEOTIDE SEQUENCE</scope>
    <source>
        <strain evidence="3">HSR-Bgl</strain>
    </source>
</reference>
<sequence length="553" mass="62738">MTIDTSTVDSTNSTASIPDWEELPCVQYGFPKDVGPIRAPKLRTIFEPIPEGASTASPIYLVPRDRYEQQDKFESGYEVSGVSSIAKELQDDCEQDDQDDRVLYPIHIESDEYRNEGPETLNSWFQEFVEDYLEIPFHTCTLFFSGGRSIHAHVPRFVTSEDDRERLKELASEFCDETGAKLDLSIYSPKSLFRLPGVEHRKSGLSKVEIESHWDNARIFDESMNSEATVPDSYASVLQHVFASQQSLTVDTDQLSVDDPHNLFRILDSEKTVLTFDSRKTEIETPLIEREEYPTNDYDVPEWAMYNDKEFSPYAYAQQNPRSVAIVEVKDGAFSRKHRRGGAPMIPVRFLGAVGCDGEYTKQFKHAPLQLSEGKQKDYQKWTDQEYEVGDHMVVIGGQSRSSIMLSVTRMEALRASYRLFKEDGGRKTTLEYLASQGYDTGILSSPKSTPSSAATPDGEPRTIRPARANPKTDAEELQQKAEQDGIVTLSHSEKIQVACRHLLQGWNPTWEWFEEQFGSTFKPKVTHGFLKGIVEGDDFDEYDHVEVPSKPV</sequence>
<organism evidence="3 4">
    <name type="scientific">Halapricum desulfuricans</name>
    <dbReference type="NCBI Taxonomy" id="2841257"/>
    <lineage>
        <taxon>Archaea</taxon>
        <taxon>Methanobacteriati</taxon>
        <taxon>Methanobacteriota</taxon>
        <taxon>Stenosarchaea group</taxon>
        <taxon>Halobacteria</taxon>
        <taxon>Halobacteriales</taxon>
        <taxon>Haloarculaceae</taxon>
        <taxon>Halapricum</taxon>
    </lineage>
</organism>
<evidence type="ECO:0000313" key="4">
    <source>
        <dbReference type="Proteomes" id="UP000663305"/>
    </source>
</evidence>
<name>A0A897NE85_9EURY</name>
<evidence type="ECO:0000313" key="3">
    <source>
        <dbReference type="EMBL" id="QSG10734.1"/>
    </source>
</evidence>
<dbReference type="GeneID" id="68859824"/>
<feature type="region of interest" description="Disordered" evidence="1">
    <location>
        <begin position="442"/>
        <end position="479"/>
    </location>
</feature>
<dbReference type="Gene3D" id="3.90.920.10">
    <property type="entry name" value="DNA primase, PRIM domain"/>
    <property type="match status" value="1"/>
</dbReference>
<dbReference type="EMBL" id="CP064789">
    <property type="protein sequence ID" value="QSG10734.1"/>
    <property type="molecule type" value="Genomic_DNA"/>
</dbReference>
<dbReference type="PROSITE" id="PS50058">
    <property type="entry name" value="G_PROTEIN_GAMMA"/>
    <property type="match status" value="1"/>
</dbReference>
<protein>
    <recommendedName>
        <fullName evidence="2">G protein gamma domain-containing protein</fullName>
    </recommendedName>
</protein>
<accession>A0A897NE85</accession>
<dbReference type="AlphaFoldDB" id="A0A897NE85"/>